<feature type="domain" description="O-GlcNAc transferase C-terminal" evidence="9">
    <location>
        <begin position="550"/>
        <end position="728"/>
    </location>
</feature>
<dbReference type="Gene3D" id="3.40.50.11380">
    <property type="match status" value="1"/>
</dbReference>
<dbReference type="EMBL" id="JBHFNS010000014">
    <property type="protein sequence ID" value="MFB2933876.1"/>
    <property type="molecule type" value="Genomic_DNA"/>
</dbReference>
<feature type="repeat" description="TPR" evidence="8">
    <location>
        <begin position="69"/>
        <end position="102"/>
    </location>
</feature>
<dbReference type="InterPro" id="IPR029489">
    <property type="entry name" value="OGT/SEC/SPY_C"/>
</dbReference>
<comment type="similarity">
    <text evidence="2">Belongs to the glycosyltransferase 41 family. O-GlcNAc transferase subfamily.</text>
</comment>
<evidence type="ECO:0000259" key="9">
    <source>
        <dbReference type="Pfam" id="PF13844"/>
    </source>
</evidence>
<evidence type="ECO:0000256" key="8">
    <source>
        <dbReference type="PROSITE-ProRule" id="PRU00339"/>
    </source>
</evidence>
<keyword evidence="5" id="KW-0808">Transferase</keyword>
<evidence type="ECO:0000256" key="4">
    <source>
        <dbReference type="ARBA" id="ARBA00022676"/>
    </source>
</evidence>
<evidence type="ECO:0000256" key="7">
    <source>
        <dbReference type="ARBA" id="ARBA00022803"/>
    </source>
</evidence>
<dbReference type="RefSeq" id="WP_413255410.1">
    <property type="nucleotide sequence ID" value="NZ_JBHFNS010000014.1"/>
</dbReference>
<dbReference type="PANTHER" id="PTHR44366:SF1">
    <property type="entry name" value="UDP-N-ACETYLGLUCOSAMINE--PEPTIDE N-ACETYLGLUCOSAMINYLTRANSFERASE 110 KDA SUBUNIT"/>
    <property type="match status" value="1"/>
</dbReference>
<keyword evidence="6" id="KW-0677">Repeat</keyword>
<dbReference type="EC" id="2.4.1.255" evidence="3"/>
<evidence type="ECO:0000256" key="2">
    <source>
        <dbReference type="ARBA" id="ARBA00005386"/>
    </source>
</evidence>
<proteinExistence type="inferred from homology"/>
<dbReference type="Proteomes" id="UP001576776">
    <property type="component" value="Unassembled WGS sequence"/>
</dbReference>
<evidence type="ECO:0000256" key="6">
    <source>
        <dbReference type="ARBA" id="ARBA00022737"/>
    </source>
</evidence>
<dbReference type="PROSITE" id="PS50293">
    <property type="entry name" value="TPR_REGION"/>
    <property type="match status" value="3"/>
</dbReference>
<feature type="repeat" description="TPR" evidence="8">
    <location>
        <begin position="35"/>
        <end position="68"/>
    </location>
</feature>
<keyword evidence="7 8" id="KW-0802">TPR repeat</keyword>
<dbReference type="InterPro" id="IPR019734">
    <property type="entry name" value="TPR_rpt"/>
</dbReference>
<dbReference type="SMART" id="SM00028">
    <property type="entry name" value="TPR"/>
    <property type="match status" value="7"/>
</dbReference>
<organism evidence="10 11">
    <name type="scientific">Floridaenema fluviatile BLCC-F154</name>
    <dbReference type="NCBI Taxonomy" id="3153640"/>
    <lineage>
        <taxon>Bacteria</taxon>
        <taxon>Bacillati</taxon>
        <taxon>Cyanobacteriota</taxon>
        <taxon>Cyanophyceae</taxon>
        <taxon>Oscillatoriophycideae</taxon>
        <taxon>Aerosakkonematales</taxon>
        <taxon>Aerosakkonemataceae</taxon>
        <taxon>Floridanema</taxon>
        <taxon>Floridanema fluviatile</taxon>
    </lineage>
</organism>
<comment type="pathway">
    <text evidence="1">Protein modification; protein glycosylation.</text>
</comment>
<feature type="domain" description="O-GlcNAc transferase C-terminal" evidence="9">
    <location>
        <begin position="389"/>
        <end position="536"/>
    </location>
</feature>
<evidence type="ECO:0000313" key="10">
    <source>
        <dbReference type="EMBL" id="MFB2933876.1"/>
    </source>
</evidence>
<comment type="caution">
    <text evidence="10">The sequence shown here is derived from an EMBL/GenBank/DDBJ whole genome shotgun (WGS) entry which is preliminary data.</text>
</comment>
<dbReference type="Pfam" id="PF13432">
    <property type="entry name" value="TPR_16"/>
    <property type="match status" value="2"/>
</dbReference>
<dbReference type="Gene3D" id="1.25.40.10">
    <property type="entry name" value="Tetratricopeptide repeat domain"/>
    <property type="match status" value="3"/>
</dbReference>
<dbReference type="SUPFAM" id="SSF53756">
    <property type="entry name" value="UDP-Glycosyltransferase/glycogen phosphorylase"/>
    <property type="match status" value="1"/>
</dbReference>
<evidence type="ECO:0000256" key="3">
    <source>
        <dbReference type="ARBA" id="ARBA00011970"/>
    </source>
</evidence>
<sequence>MDSIYQEALTLHQQQQFTAAESKYREYLAGNSDRAEAWLNLGILYYQTENYLEAQAAIAKSLELDPVNSQSYYALGYCLEQTQNITEAISAYEDAIAIDPTLTDAYNNLGNLLLETGKIPEAEAIFRQAIAANPQHFGSYINLGNLLLQQNQVDLAIEVYQAALKFNPENSDILYNLEIAVNLRNSPAYIREIANQLYQEGRYEEAIAKYQEFLATRTRDATVYLAISECYKNLDRTTEVIHTLEEGIRLYPTADRLHFALITYLQTKGKTQEAIACTEAATQLFPKNYTFQILSKLMLPLVYDTAEEIKYYRQNFTEGMETLIQETSLETTEDRQNALKGFICITTFYLGHQGLNVLDLQRQWGNLIHQIVAANYPQWVEPLAMPQLTENGKIRVGYVSNYLHSYSGTLWLTGWLKNCDKENFEIYCYYTGNDPDYVTKQFYDFSDKFYQIPGNLTAVCEQVISDKLHILVFPEIGMDSQTVIMAGLRLAPVQCTAWGHPVTSGIPTIDYFLSSQLMEPENAQLHYSENLILLPNIGVSYPKPQDIPALTKTRADFGLSDNDVLYLCCQAPFKYLPQHDYIFPEIARLVPQAKFIFLRGELLKKRLERAFAQVSLNYEDYCLFLKIPTRPDYLMINLLSDVFLDTIGWSGGNTSLEAIACNLPIVTQPGEFMRGRHADSFLKMIGVTETIAQTEAEYIEIAVKLGLNSQWRQQVVARIKANQNLLFDDQVCVQALEEFYTQVVQQNTFYSNKY</sequence>
<dbReference type="PANTHER" id="PTHR44366">
    <property type="entry name" value="UDP-N-ACETYLGLUCOSAMINE--PEPTIDE N-ACETYLGLUCOSAMINYLTRANSFERASE 110 KDA SUBUNIT"/>
    <property type="match status" value="1"/>
</dbReference>
<dbReference type="InterPro" id="IPR037919">
    <property type="entry name" value="OGT"/>
</dbReference>
<feature type="repeat" description="TPR" evidence="8">
    <location>
        <begin position="103"/>
        <end position="136"/>
    </location>
</feature>
<protein>
    <recommendedName>
        <fullName evidence="3">protein O-GlcNAc transferase</fullName>
        <ecNumber evidence="3">2.4.1.255</ecNumber>
    </recommendedName>
</protein>
<dbReference type="PROSITE" id="PS50005">
    <property type="entry name" value="TPR"/>
    <property type="match status" value="4"/>
</dbReference>
<evidence type="ECO:0000256" key="1">
    <source>
        <dbReference type="ARBA" id="ARBA00004922"/>
    </source>
</evidence>
<dbReference type="SUPFAM" id="SSF48452">
    <property type="entry name" value="TPR-like"/>
    <property type="match status" value="2"/>
</dbReference>
<name>A0ABV4Y4Y2_9CYAN</name>
<evidence type="ECO:0000313" key="11">
    <source>
        <dbReference type="Proteomes" id="UP001576776"/>
    </source>
</evidence>
<gene>
    <name evidence="10" type="ORF">ACE1B6_01220</name>
</gene>
<dbReference type="Gene3D" id="3.40.50.2000">
    <property type="entry name" value="Glycogen Phosphorylase B"/>
    <property type="match status" value="1"/>
</dbReference>
<reference evidence="10 11" key="1">
    <citation type="submission" date="2024-09" db="EMBL/GenBank/DDBJ databases">
        <title>Floridaenema gen nov. (Aerosakkonemataceae, Aerosakkonematales ord. nov., Cyanobacteria) from benthic tropical and subtropical fresh waters, with the description of four new species.</title>
        <authorList>
            <person name="Moretto J.A."/>
            <person name="Berthold D.E."/>
            <person name="Lefler F.W."/>
            <person name="Huang I.-S."/>
            <person name="Laughinghouse H. IV."/>
        </authorList>
    </citation>
    <scope>NUCLEOTIDE SEQUENCE [LARGE SCALE GENOMIC DNA]</scope>
    <source>
        <strain evidence="10 11">BLCC-F154</strain>
    </source>
</reference>
<dbReference type="Pfam" id="PF13844">
    <property type="entry name" value="Glyco_transf_41"/>
    <property type="match status" value="2"/>
</dbReference>
<dbReference type="InterPro" id="IPR011990">
    <property type="entry name" value="TPR-like_helical_dom_sf"/>
</dbReference>
<keyword evidence="4" id="KW-0328">Glycosyltransferase</keyword>
<accession>A0ABV4Y4Y2</accession>
<feature type="repeat" description="TPR" evidence="8">
    <location>
        <begin position="137"/>
        <end position="170"/>
    </location>
</feature>
<keyword evidence="11" id="KW-1185">Reference proteome</keyword>
<evidence type="ECO:0000256" key="5">
    <source>
        <dbReference type="ARBA" id="ARBA00022679"/>
    </source>
</evidence>